<accession>A0A409W4W0</accession>
<feature type="region of interest" description="Disordered" evidence="1">
    <location>
        <begin position="1"/>
        <end position="43"/>
    </location>
</feature>
<comment type="caution">
    <text evidence="2">The sequence shown here is derived from an EMBL/GenBank/DDBJ whole genome shotgun (WGS) entry which is preliminary data.</text>
</comment>
<evidence type="ECO:0000313" key="3">
    <source>
        <dbReference type="Proteomes" id="UP000284842"/>
    </source>
</evidence>
<evidence type="ECO:0000256" key="1">
    <source>
        <dbReference type="SAM" id="MobiDB-lite"/>
    </source>
</evidence>
<dbReference type="InParanoid" id="A0A409W4W0"/>
<proteinExistence type="predicted"/>
<protein>
    <submittedName>
        <fullName evidence="2">Uncharacterized protein</fullName>
    </submittedName>
</protein>
<name>A0A409W4W0_9AGAR</name>
<keyword evidence="3" id="KW-1185">Reference proteome</keyword>
<organism evidence="2 3">
    <name type="scientific">Panaeolus cyanescens</name>
    <dbReference type="NCBI Taxonomy" id="181874"/>
    <lineage>
        <taxon>Eukaryota</taxon>
        <taxon>Fungi</taxon>
        <taxon>Dikarya</taxon>
        <taxon>Basidiomycota</taxon>
        <taxon>Agaricomycotina</taxon>
        <taxon>Agaricomycetes</taxon>
        <taxon>Agaricomycetidae</taxon>
        <taxon>Agaricales</taxon>
        <taxon>Agaricineae</taxon>
        <taxon>Galeropsidaceae</taxon>
        <taxon>Panaeolus</taxon>
    </lineage>
</organism>
<dbReference type="EMBL" id="NHTK01005812">
    <property type="protein sequence ID" value="PPQ73522.1"/>
    <property type="molecule type" value="Genomic_DNA"/>
</dbReference>
<feature type="non-terminal residue" evidence="2">
    <location>
        <position position="1"/>
    </location>
</feature>
<reference evidence="2 3" key="1">
    <citation type="journal article" date="2018" name="Evol. Lett.">
        <title>Horizontal gene cluster transfer increased hallucinogenic mushroom diversity.</title>
        <authorList>
            <person name="Reynolds H.T."/>
            <person name="Vijayakumar V."/>
            <person name="Gluck-Thaler E."/>
            <person name="Korotkin H.B."/>
            <person name="Matheny P.B."/>
            <person name="Slot J.C."/>
        </authorList>
    </citation>
    <scope>NUCLEOTIDE SEQUENCE [LARGE SCALE GENOMIC DNA]</scope>
    <source>
        <strain evidence="2 3">2629</strain>
    </source>
</reference>
<evidence type="ECO:0000313" key="2">
    <source>
        <dbReference type="EMBL" id="PPQ73522.1"/>
    </source>
</evidence>
<sequence>APGGPLISPPPQPSLPFTIAPGGPLTSASPGGSNPPSPNPPVCVPISHGIATSIIVAPSAIQTSSPSADYENWATGTISYSQPPDAAATGCPDGFTLSYFAPVGTATLSYSQPAVGADTPAPSVITGQHGAAQILVGPNTGAAVGSFQVSLVGAVISGIAAVAWMI</sequence>
<dbReference type="Proteomes" id="UP000284842">
    <property type="component" value="Unassembled WGS sequence"/>
</dbReference>
<gene>
    <name evidence="2" type="ORF">CVT24_007646</name>
</gene>
<feature type="compositionally biased region" description="Pro residues" evidence="1">
    <location>
        <begin position="33"/>
        <end position="43"/>
    </location>
</feature>
<dbReference type="AlphaFoldDB" id="A0A409W4W0"/>